<accession>A0A0F8ZTR8</accession>
<feature type="non-terminal residue" evidence="3">
    <location>
        <position position="347"/>
    </location>
</feature>
<feature type="domain" description="GS catalytic" evidence="2">
    <location>
        <begin position="293"/>
        <end position="347"/>
    </location>
</feature>
<evidence type="ECO:0000313" key="3">
    <source>
        <dbReference type="EMBL" id="KKK69809.1"/>
    </source>
</evidence>
<comment type="caution">
    <text evidence="3">The sequence shown here is derived from an EMBL/GenBank/DDBJ whole genome shotgun (WGS) entry which is preliminary data.</text>
</comment>
<dbReference type="Pfam" id="PF00120">
    <property type="entry name" value="Gln-synt_C"/>
    <property type="match status" value="1"/>
</dbReference>
<dbReference type="InterPro" id="IPR008146">
    <property type="entry name" value="Gln_synth_cat_dom"/>
</dbReference>
<dbReference type="Gene3D" id="3.30.590.10">
    <property type="entry name" value="Glutamine synthetase/guanido kinase, catalytic domain"/>
    <property type="match status" value="1"/>
</dbReference>
<dbReference type="GO" id="GO:0004356">
    <property type="term" value="F:glutamine synthetase activity"/>
    <property type="evidence" value="ECO:0007669"/>
    <property type="project" value="InterPro"/>
</dbReference>
<dbReference type="InterPro" id="IPR014746">
    <property type="entry name" value="Gln_synth/guanido_kin_cat_dom"/>
</dbReference>
<proteinExistence type="predicted"/>
<reference evidence="3" key="1">
    <citation type="journal article" date="2015" name="Nature">
        <title>Complex archaea that bridge the gap between prokaryotes and eukaryotes.</title>
        <authorList>
            <person name="Spang A."/>
            <person name="Saw J.H."/>
            <person name="Jorgensen S.L."/>
            <person name="Zaremba-Niedzwiedzka K."/>
            <person name="Martijn J."/>
            <person name="Lind A.E."/>
            <person name="van Eijk R."/>
            <person name="Schleper C."/>
            <person name="Guy L."/>
            <person name="Ettema T.J."/>
        </authorList>
    </citation>
    <scope>NUCLEOTIDE SEQUENCE</scope>
</reference>
<dbReference type="PANTHER" id="PTHR43785">
    <property type="entry name" value="GAMMA-GLUTAMYLPUTRESCINE SYNTHETASE"/>
    <property type="match status" value="1"/>
</dbReference>
<organism evidence="3">
    <name type="scientific">marine sediment metagenome</name>
    <dbReference type="NCBI Taxonomy" id="412755"/>
    <lineage>
        <taxon>unclassified sequences</taxon>
        <taxon>metagenomes</taxon>
        <taxon>ecological metagenomes</taxon>
    </lineage>
</organism>
<evidence type="ECO:0000256" key="1">
    <source>
        <dbReference type="ARBA" id="ARBA00022598"/>
    </source>
</evidence>
<keyword evidence="1" id="KW-0436">Ligase</keyword>
<evidence type="ECO:0000259" key="2">
    <source>
        <dbReference type="Pfam" id="PF00120"/>
    </source>
</evidence>
<sequence>MARKNQRFEVDTEGYAQTVRRRGVSFVPLELLSNSWDTDATEVLVRIEPVPNSPSVELRVIDNHPEGFEDLRDTYTLYKYTKKRKDPNVRGRFNIGEKEVLCLCSEAKITSTKGAVVFTKDGGRRNTREHTKAGTEFWGIIKMTREEMAETLKVLRSVIPPEGVVTLINGEELHLPYKLLASFEVTLPTELEDEEGNLRPTRRKTVVNVYDPGANNPEPTIYEMGIPVCTLPGDKWHIDVQQKVPLPRDRDSVTQAYLTKLRVAVVNYMHSLLTEEDSGEAWVREATGNKDIDENAFNDDSGEYGLSKVARGFIAGLLKHAGEITAVTNQWINSYKRLVGGFEAPVY</sequence>
<dbReference type="AlphaFoldDB" id="A0A0F8ZTR8"/>
<protein>
    <recommendedName>
        <fullName evidence="2">GS catalytic domain-containing protein</fullName>
    </recommendedName>
</protein>
<name>A0A0F8ZTR8_9ZZZZ</name>
<dbReference type="EMBL" id="LAZR01058474">
    <property type="protein sequence ID" value="KKK69809.1"/>
    <property type="molecule type" value="Genomic_DNA"/>
</dbReference>
<gene>
    <name evidence="3" type="ORF">LCGC14_2930320</name>
</gene>
<dbReference type="PANTHER" id="PTHR43785:SF12">
    <property type="entry name" value="TYPE-1 GLUTAMINE SYNTHETASE 2"/>
    <property type="match status" value="1"/>
</dbReference>
<dbReference type="GO" id="GO:0006542">
    <property type="term" value="P:glutamine biosynthetic process"/>
    <property type="evidence" value="ECO:0007669"/>
    <property type="project" value="TreeGrafter"/>
</dbReference>
<dbReference type="SUPFAM" id="SSF55931">
    <property type="entry name" value="Glutamine synthetase/guanido kinase"/>
    <property type="match status" value="1"/>
</dbReference>
<dbReference type="SUPFAM" id="SSF55874">
    <property type="entry name" value="ATPase domain of HSP90 chaperone/DNA topoisomerase II/histidine kinase"/>
    <property type="match status" value="1"/>
</dbReference>
<dbReference type="InterPro" id="IPR036890">
    <property type="entry name" value="HATPase_C_sf"/>
</dbReference>